<sequence length="464" mass="51466">MLVSPMTDHFNTEKALYDAKPKFRRSRTCPGDISRKRKEEEGSADGFYRRCRSEGGGLPHHPISVFGRTASGVSLPPNTGSESKHFPRITSAPAGKKVRFDAAPAVIYAKQTNATTRRANPWGVTDALLRRVPRHYPILKPSSTFVGLAAETISERVSEFFRKNSFSAQYNKGDAEVQASSAHGNVELVARLWRGDNEQEVIMEVQRHKGSSPDFYRMCRDLFAAVKSGEYTMSRSPEEEMRVYDFGASPHCAEDETPSMETGNLLSAISEMIQCDFLETQELGFQALQFLVEPGKAGRNSALRVSKTILLGNTEQGARIRAHLYEVLTQGYEGGDSSGKPGRSALEEKGQRLRGHALQILANMLEAVNGDIELSKELGKQRTHEYWESLIPALVTDIDEASSSPHNALWAMRSIRNFVKLSSRGRETALSCGVLPLLADAYEYGRGRCLLLEMESLQLLSELC</sequence>
<organism evidence="2">
    <name type="scientific">Pseudictyota dubia</name>
    <dbReference type="NCBI Taxonomy" id="2749911"/>
    <lineage>
        <taxon>Eukaryota</taxon>
        <taxon>Sar</taxon>
        <taxon>Stramenopiles</taxon>
        <taxon>Ochrophyta</taxon>
        <taxon>Bacillariophyta</taxon>
        <taxon>Mediophyceae</taxon>
        <taxon>Biddulphiophycidae</taxon>
        <taxon>Eupodiscales</taxon>
        <taxon>Odontellaceae</taxon>
        <taxon>Pseudictyota</taxon>
    </lineage>
</organism>
<feature type="compositionally biased region" description="Basic and acidic residues" evidence="1">
    <location>
        <begin position="33"/>
        <end position="44"/>
    </location>
</feature>
<evidence type="ECO:0000256" key="1">
    <source>
        <dbReference type="SAM" id="MobiDB-lite"/>
    </source>
</evidence>
<dbReference type="AlphaFoldDB" id="A0A7R9Z5C2"/>
<accession>A0A7R9Z5C2</accession>
<feature type="region of interest" description="Disordered" evidence="1">
    <location>
        <begin position="24"/>
        <end position="44"/>
    </location>
</feature>
<protein>
    <submittedName>
        <fullName evidence="2">Uncharacterized protein</fullName>
    </submittedName>
</protein>
<gene>
    <name evidence="2" type="ORF">TDUB1175_LOCUS8473</name>
</gene>
<proteinExistence type="predicted"/>
<reference evidence="2" key="1">
    <citation type="submission" date="2021-01" db="EMBL/GenBank/DDBJ databases">
        <authorList>
            <person name="Corre E."/>
            <person name="Pelletier E."/>
            <person name="Niang G."/>
            <person name="Scheremetjew M."/>
            <person name="Finn R."/>
            <person name="Kale V."/>
            <person name="Holt S."/>
            <person name="Cochrane G."/>
            <person name="Meng A."/>
            <person name="Brown T."/>
            <person name="Cohen L."/>
        </authorList>
    </citation>
    <scope>NUCLEOTIDE SEQUENCE</scope>
    <source>
        <strain evidence="2">CCMP147</strain>
    </source>
</reference>
<name>A0A7R9Z5C2_9STRA</name>
<evidence type="ECO:0000313" key="2">
    <source>
        <dbReference type="EMBL" id="CAD8307624.1"/>
    </source>
</evidence>
<dbReference type="EMBL" id="HBED01016977">
    <property type="protein sequence ID" value="CAD8307624.1"/>
    <property type="molecule type" value="Transcribed_RNA"/>
</dbReference>